<accession>A0A835PSX3</accession>
<evidence type="ECO:0000256" key="4">
    <source>
        <dbReference type="ARBA" id="ARBA00022786"/>
    </source>
</evidence>
<evidence type="ECO:0000313" key="10">
    <source>
        <dbReference type="Proteomes" id="UP000639772"/>
    </source>
</evidence>
<dbReference type="PANTHER" id="PTHR22849">
    <property type="entry name" value="WDSAM1 PROTEIN"/>
    <property type="match status" value="1"/>
</dbReference>
<protein>
    <recommendedName>
        <fullName evidence="5 6">U-box domain-containing protein</fullName>
        <ecNumber evidence="5">2.3.2.27</ecNumber>
    </recommendedName>
    <alternativeName>
        <fullName evidence="5">RING-type E3 ubiquitin transferase PUB</fullName>
    </alternativeName>
</protein>
<dbReference type="InterPro" id="IPR045210">
    <property type="entry name" value="RING-Ubox_PUB"/>
</dbReference>
<dbReference type="EMBL" id="JADCNM010000013">
    <property type="protein sequence ID" value="KAG0456708.1"/>
    <property type="molecule type" value="Genomic_DNA"/>
</dbReference>
<dbReference type="EMBL" id="JADCNL010000013">
    <property type="protein sequence ID" value="KAG0455478.1"/>
    <property type="molecule type" value="Genomic_DNA"/>
</dbReference>
<evidence type="ECO:0000313" key="7">
    <source>
        <dbReference type="EMBL" id="KAG0455478.1"/>
    </source>
</evidence>
<dbReference type="Proteomes" id="UP000636800">
    <property type="component" value="Chromosome 13"/>
</dbReference>
<dbReference type="Gene3D" id="3.30.40.10">
    <property type="entry name" value="Zinc/RING finger domain, C3HC4 (zinc finger)"/>
    <property type="match status" value="1"/>
</dbReference>
<evidence type="ECO:0000259" key="6">
    <source>
        <dbReference type="PROSITE" id="PS51698"/>
    </source>
</evidence>
<dbReference type="InterPro" id="IPR058678">
    <property type="entry name" value="ARM_PUB"/>
</dbReference>
<dbReference type="UniPathway" id="UPA00143"/>
<name>A0A835PSX3_VANPL</name>
<dbReference type="FunFam" id="3.30.40.10:FF:000442">
    <property type="entry name" value="RING-type E3 ubiquitin transferase"/>
    <property type="match status" value="1"/>
</dbReference>
<evidence type="ECO:0000256" key="1">
    <source>
        <dbReference type="ARBA" id="ARBA00000900"/>
    </source>
</evidence>
<dbReference type="InterPro" id="IPR013083">
    <property type="entry name" value="Znf_RING/FYVE/PHD"/>
</dbReference>
<dbReference type="Pfam" id="PF25598">
    <property type="entry name" value="ARM_PUB"/>
    <property type="match status" value="1"/>
</dbReference>
<dbReference type="InterPro" id="IPR016024">
    <property type="entry name" value="ARM-type_fold"/>
</dbReference>
<keyword evidence="3 5" id="KW-0808">Transferase</keyword>
<dbReference type="Proteomes" id="UP000639772">
    <property type="component" value="Chromosome 13"/>
</dbReference>
<keyword evidence="9" id="KW-1185">Reference proteome</keyword>
<dbReference type="CDD" id="cd16664">
    <property type="entry name" value="RING-Ubox_PUB"/>
    <property type="match status" value="1"/>
</dbReference>
<evidence type="ECO:0000256" key="3">
    <source>
        <dbReference type="ARBA" id="ARBA00022679"/>
    </source>
</evidence>
<comment type="function">
    <text evidence="5">Functions as an E3 ubiquitin ligase.</text>
</comment>
<evidence type="ECO:0000256" key="5">
    <source>
        <dbReference type="RuleBase" id="RU369093"/>
    </source>
</evidence>
<feature type="domain" description="U-box" evidence="6">
    <location>
        <begin position="22"/>
        <end position="99"/>
    </location>
</feature>
<dbReference type="InterPro" id="IPR011989">
    <property type="entry name" value="ARM-like"/>
</dbReference>
<keyword evidence="4 5" id="KW-0833">Ubl conjugation pathway</keyword>
<comment type="pathway">
    <text evidence="2 5">Protein modification; protein ubiquitination.</text>
</comment>
<dbReference type="InterPro" id="IPR045185">
    <property type="entry name" value="PUB22/23/24-like"/>
</dbReference>
<dbReference type="GO" id="GO:0061630">
    <property type="term" value="F:ubiquitin protein ligase activity"/>
    <property type="evidence" value="ECO:0007669"/>
    <property type="project" value="UniProtKB-UniRule"/>
</dbReference>
<dbReference type="InterPro" id="IPR003613">
    <property type="entry name" value="Ubox_domain"/>
</dbReference>
<reference evidence="9 10" key="1">
    <citation type="journal article" date="2020" name="Nat. Food">
        <title>A phased Vanilla planifolia genome enables genetic improvement of flavour and production.</title>
        <authorList>
            <person name="Hasing T."/>
            <person name="Tang H."/>
            <person name="Brym M."/>
            <person name="Khazi F."/>
            <person name="Huang T."/>
            <person name="Chambers A.H."/>
        </authorList>
    </citation>
    <scope>NUCLEOTIDE SEQUENCE [LARGE SCALE GENOMIC DNA]</scope>
    <source>
        <tissue evidence="8">Leaf</tissue>
    </source>
</reference>
<dbReference type="Pfam" id="PF04564">
    <property type="entry name" value="U-box"/>
    <property type="match status" value="1"/>
</dbReference>
<dbReference type="Gene3D" id="1.25.10.10">
    <property type="entry name" value="Leucine-rich Repeat Variant"/>
    <property type="match status" value="1"/>
</dbReference>
<dbReference type="SUPFAM" id="SSF57850">
    <property type="entry name" value="RING/U-box"/>
    <property type="match status" value="1"/>
</dbReference>
<dbReference type="EC" id="2.3.2.27" evidence="5"/>
<dbReference type="GO" id="GO:0016567">
    <property type="term" value="P:protein ubiquitination"/>
    <property type="evidence" value="ECO:0007669"/>
    <property type="project" value="UniProtKB-UniRule"/>
</dbReference>
<dbReference type="PROSITE" id="PS51698">
    <property type="entry name" value="U_BOX"/>
    <property type="match status" value="1"/>
</dbReference>
<gene>
    <name evidence="8" type="ORF">HPP92_024496</name>
    <name evidence="7" type="ORF">HPP92_024770</name>
</gene>
<dbReference type="SUPFAM" id="SSF48371">
    <property type="entry name" value="ARM repeat"/>
    <property type="match status" value="1"/>
</dbReference>
<dbReference type="OrthoDB" id="10064100at2759"/>
<evidence type="ECO:0000256" key="2">
    <source>
        <dbReference type="ARBA" id="ARBA00004906"/>
    </source>
</evidence>
<proteinExistence type="predicted"/>
<comment type="catalytic activity">
    <reaction evidence="1 5">
        <text>S-ubiquitinyl-[E2 ubiquitin-conjugating enzyme]-L-cysteine + [acceptor protein]-L-lysine = [E2 ubiquitin-conjugating enzyme]-L-cysteine + N(6)-ubiquitinyl-[acceptor protein]-L-lysine.</text>
        <dbReference type="EC" id="2.3.2.27"/>
    </reaction>
</comment>
<evidence type="ECO:0000313" key="9">
    <source>
        <dbReference type="Proteomes" id="UP000636800"/>
    </source>
</evidence>
<evidence type="ECO:0000313" key="8">
    <source>
        <dbReference type="EMBL" id="KAG0456708.1"/>
    </source>
</evidence>
<dbReference type="PANTHER" id="PTHR22849:SF161">
    <property type="entry name" value="U-BOX DOMAIN-CONTAINING PROTEIN"/>
    <property type="match status" value="1"/>
</dbReference>
<dbReference type="AlphaFoldDB" id="A0A835PSX3"/>
<organism evidence="8 10">
    <name type="scientific">Vanilla planifolia</name>
    <name type="common">Vanilla</name>
    <dbReference type="NCBI Taxonomy" id="51239"/>
    <lineage>
        <taxon>Eukaryota</taxon>
        <taxon>Viridiplantae</taxon>
        <taxon>Streptophyta</taxon>
        <taxon>Embryophyta</taxon>
        <taxon>Tracheophyta</taxon>
        <taxon>Spermatophyta</taxon>
        <taxon>Magnoliopsida</taxon>
        <taxon>Liliopsida</taxon>
        <taxon>Asparagales</taxon>
        <taxon>Orchidaceae</taxon>
        <taxon>Vanilloideae</taxon>
        <taxon>Vanilleae</taxon>
        <taxon>Vanilla</taxon>
    </lineage>
</organism>
<sequence>MSMNSFKLLRLRRQSVSPSEISIPSHFLCPISLDLMKDPVILPTGITYDRRSIETWLEAGNPICPVTKQVLLHGVEADLIPNHSIRRMIQDWCVAHRSLGVDRIPTPKIPITSLQVKETLSDISTACRRGDRSQCAEHVAKLASWSAESERNRRTISSNGAGRALASTFRDIPSEQLLSSLAGILPLSRDAQKELSSPASLDSIVSIMRNGSLSGRLHAVVLVNELAAADAVEHTTIAGTEGMVEALTMLVKDPISPRATKASLVTAYRLSSADDKAASRFAELGIVPALIEMLVDTDQSMCEKGLAVLDVVLSSEAGREAAAGHALTVPVLAKKMFRVSDLATGFAVSALWKLCRNQEKGKKASEEALQVGIFQKLLLLLQVGCGEKTKKKAGKMLRRLNGLKGKVECIDSVDFRGLKRPF</sequence>
<dbReference type="SMART" id="SM00504">
    <property type="entry name" value="Ubox"/>
    <property type="match status" value="1"/>
</dbReference>
<comment type="caution">
    <text evidence="8">The sequence shown here is derived from an EMBL/GenBank/DDBJ whole genome shotgun (WGS) entry which is preliminary data.</text>
</comment>